<dbReference type="EMBL" id="JAEHOE010000028">
    <property type="protein sequence ID" value="KAG2494832.1"/>
    <property type="molecule type" value="Genomic_DNA"/>
</dbReference>
<sequence length="690" mass="70996">MRQPSRRPPLRLQTRPPGDEERPDAGEEAGAGAEVDARLPGVVRLQCVQDVPRFDMPLLLGSFRSSTCNAVAVSYGGQSYLLAPAAAVIYGGQVRVSLPGRDKPFPAKVAHLGLECELAALQVAHLGLECELAALQVESPEFWEALVPYELALDGLPHLQQPCSVVSYAEAQPRPRSLLGTVVRTEIVTYPSAMQRLLGMTVGVGLSRDQLGSAVVDAQGLCLGIVFGRTLGGKASGARKQGGRTGAGAGGDGSGERWGMGRRRVGRRRGRRGGVEASAAVVPVPVVTHFLEDISKHGRYLGFPTLGITWRRTESHALRAYAGMRPGQTGILIASINPTAPLAAVAQPLDVLAAVGGAAVDNDGTVEFRGGREKINIAYHISQFQVGDSVELTLLRQGEPRTVRLELGVPGRLLPVHLGGRPPSYLVLSGLVLTGLSGPFLEGAFGRAWPVRSPVQLLREWQNNPSAADEQVVVVAECQDLGPTSATDGYERRAVMHQRVVRCNGAPVRSLAHLAALVGEAQARADALGSGSGSGSGGGRQGGKGRKAAPAPAADAATTTIPASAAGGASDGADGNGDGNVNGSGAAGAAEAAGANGQPSIGNGPPLDERQLLLELSNRMLLVLPLQQAGEDTKAMLAEYEVEHPVSADLRPAYEAALQGGQAGAGAAGALAAGGKGAKGSRGGAKGRTG</sequence>
<feature type="domain" description="Protease Do-like PDZ" evidence="5">
    <location>
        <begin position="415"/>
        <end position="649"/>
    </location>
</feature>
<feature type="compositionally biased region" description="Basic residues" evidence="4">
    <location>
        <begin position="260"/>
        <end position="272"/>
    </location>
</feature>
<dbReference type="InterPro" id="IPR046449">
    <property type="entry name" value="DEGP_PDZ_sf"/>
</dbReference>
<evidence type="ECO:0000259" key="5">
    <source>
        <dbReference type="Pfam" id="PF17815"/>
    </source>
</evidence>
<gene>
    <name evidence="6" type="ORF">HYH03_007072</name>
</gene>
<dbReference type="Gene3D" id="3.20.190.20">
    <property type="match status" value="1"/>
</dbReference>
<dbReference type="GO" id="GO:0006508">
    <property type="term" value="P:proteolysis"/>
    <property type="evidence" value="ECO:0007669"/>
    <property type="project" value="UniProtKB-KW"/>
</dbReference>
<feature type="compositionally biased region" description="Low complexity" evidence="4">
    <location>
        <begin position="587"/>
        <end position="597"/>
    </location>
</feature>
<dbReference type="OrthoDB" id="540797at2759"/>
<dbReference type="PANTHER" id="PTHR45980">
    <property type="match status" value="1"/>
</dbReference>
<feature type="compositionally biased region" description="Low complexity" evidence="4">
    <location>
        <begin position="548"/>
        <end position="573"/>
    </location>
</feature>
<feature type="region of interest" description="Disordered" evidence="4">
    <location>
        <begin position="233"/>
        <end position="272"/>
    </location>
</feature>
<evidence type="ECO:0000256" key="2">
    <source>
        <dbReference type="ARBA" id="ARBA00022801"/>
    </source>
</evidence>
<keyword evidence="3" id="KW-0720">Serine protease</keyword>
<reference evidence="6" key="1">
    <citation type="journal article" date="2020" name="bioRxiv">
        <title>Comparative genomics of Chlamydomonas.</title>
        <authorList>
            <person name="Craig R.J."/>
            <person name="Hasan A.R."/>
            <person name="Ness R.W."/>
            <person name="Keightley P.D."/>
        </authorList>
    </citation>
    <scope>NUCLEOTIDE SEQUENCE</scope>
    <source>
        <strain evidence="6">CCAP 11/70</strain>
    </source>
</reference>
<dbReference type="InterPro" id="IPR009003">
    <property type="entry name" value="Peptidase_S1_PA"/>
</dbReference>
<keyword evidence="2" id="KW-0378">Hydrolase</keyword>
<dbReference type="InterPro" id="IPR041517">
    <property type="entry name" value="DEGP_PDZ"/>
</dbReference>
<dbReference type="SUPFAM" id="SSF50156">
    <property type="entry name" value="PDZ domain-like"/>
    <property type="match status" value="1"/>
</dbReference>
<keyword evidence="1" id="KW-0645">Protease</keyword>
<dbReference type="GO" id="GO:0004252">
    <property type="term" value="F:serine-type endopeptidase activity"/>
    <property type="evidence" value="ECO:0007669"/>
    <property type="project" value="TreeGrafter"/>
</dbReference>
<dbReference type="Proteomes" id="UP000612055">
    <property type="component" value="Unassembled WGS sequence"/>
</dbReference>
<keyword evidence="7" id="KW-1185">Reference proteome</keyword>
<dbReference type="Pfam" id="PF17815">
    <property type="entry name" value="PDZ_3"/>
    <property type="match status" value="1"/>
</dbReference>
<dbReference type="SUPFAM" id="SSF50494">
    <property type="entry name" value="Trypsin-like serine proteases"/>
    <property type="match status" value="1"/>
</dbReference>
<feature type="region of interest" description="Disordered" evidence="4">
    <location>
        <begin position="1"/>
        <end position="33"/>
    </location>
</feature>
<accession>A0A836C0E2</accession>
<dbReference type="InterPro" id="IPR036034">
    <property type="entry name" value="PDZ_sf"/>
</dbReference>
<protein>
    <recommendedName>
        <fullName evidence="5">Protease Do-like PDZ domain-containing protein</fullName>
    </recommendedName>
</protein>
<feature type="compositionally biased region" description="Gly residues" evidence="4">
    <location>
        <begin position="574"/>
        <end position="586"/>
    </location>
</feature>
<proteinExistence type="predicted"/>
<feature type="region of interest" description="Disordered" evidence="4">
    <location>
        <begin position="665"/>
        <end position="690"/>
    </location>
</feature>
<feature type="compositionally biased region" description="Gly residues" evidence="4">
    <location>
        <begin position="530"/>
        <end position="542"/>
    </location>
</feature>
<comment type="caution">
    <text evidence="6">The sequence shown here is derived from an EMBL/GenBank/DDBJ whole genome shotgun (WGS) entry which is preliminary data.</text>
</comment>
<name>A0A836C0E2_9CHLO</name>
<dbReference type="PANTHER" id="PTHR45980:SF18">
    <property type="entry name" value="PROTEASE DO-LIKE 9"/>
    <property type="match status" value="1"/>
</dbReference>
<evidence type="ECO:0000313" key="6">
    <source>
        <dbReference type="EMBL" id="KAG2494832.1"/>
    </source>
</evidence>
<evidence type="ECO:0000313" key="7">
    <source>
        <dbReference type="Proteomes" id="UP000612055"/>
    </source>
</evidence>
<dbReference type="AlphaFoldDB" id="A0A836C0E2"/>
<evidence type="ECO:0000256" key="4">
    <source>
        <dbReference type="SAM" id="MobiDB-lite"/>
    </source>
</evidence>
<feature type="region of interest" description="Disordered" evidence="4">
    <location>
        <begin position="526"/>
        <end position="608"/>
    </location>
</feature>
<evidence type="ECO:0000256" key="1">
    <source>
        <dbReference type="ARBA" id="ARBA00022670"/>
    </source>
</evidence>
<organism evidence="6 7">
    <name type="scientific">Edaphochlamys debaryana</name>
    <dbReference type="NCBI Taxonomy" id="47281"/>
    <lineage>
        <taxon>Eukaryota</taxon>
        <taxon>Viridiplantae</taxon>
        <taxon>Chlorophyta</taxon>
        <taxon>core chlorophytes</taxon>
        <taxon>Chlorophyceae</taxon>
        <taxon>CS clade</taxon>
        <taxon>Chlamydomonadales</taxon>
        <taxon>Chlamydomonadales incertae sedis</taxon>
        <taxon>Edaphochlamys</taxon>
    </lineage>
</organism>
<dbReference type="Gene3D" id="2.30.42.10">
    <property type="match status" value="1"/>
</dbReference>
<evidence type="ECO:0000256" key="3">
    <source>
        <dbReference type="ARBA" id="ARBA00022825"/>
    </source>
</evidence>
<feature type="compositionally biased region" description="Gly residues" evidence="4">
    <location>
        <begin position="243"/>
        <end position="258"/>
    </location>
</feature>